<feature type="chain" id="PRO_5042168153" evidence="1">
    <location>
        <begin position="27"/>
        <end position="78"/>
    </location>
</feature>
<protein>
    <submittedName>
        <fullName evidence="2">Uncharacterized protein</fullName>
    </submittedName>
</protein>
<accession>A0AAE1N7Z6</accession>
<dbReference type="AlphaFoldDB" id="A0AAE1N7Z6"/>
<proteinExistence type="predicted"/>
<keyword evidence="3" id="KW-1185">Reference proteome</keyword>
<evidence type="ECO:0000313" key="2">
    <source>
        <dbReference type="EMBL" id="KAK4284275.1"/>
    </source>
</evidence>
<evidence type="ECO:0000313" key="3">
    <source>
        <dbReference type="Proteomes" id="UP001293593"/>
    </source>
</evidence>
<dbReference type="EMBL" id="JAWXYG010000001">
    <property type="protein sequence ID" value="KAK4284275.1"/>
    <property type="molecule type" value="Genomic_DNA"/>
</dbReference>
<feature type="signal peptide" evidence="1">
    <location>
        <begin position="1"/>
        <end position="26"/>
    </location>
</feature>
<reference evidence="2" key="1">
    <citation type="submission" date="2023-10" db="EMBL/GenBank/DDBJ databases">
        <title>Chromosome-level genome of the transformable northern wattle, Acacia crassicarpa.</title>
        <authorList>
            <person name="Massaro I."/>
            <person name="Sinha N.R."/>
            <person name="Poethig S."/>
            <person name="Leichty A.R."/>
        </authorList>
    </citation>
    <scope>NUCLEOTIDE SEQUENCE</scope>
    <source>
        <strain evidence="2">Acra3RX</strain>
        <tissue evidence="2">Leaf</tissue>
    </source>
</reference>
<name>A0AAE1N7Z6_9FABA</name>
<keyword evidence="1" id="KW-0732">Signal</keyword>
<comment type="caution">
    <text evidence="2">The sequence shown here is derived from an EMBL/GenBank/DDBJ whole genome shotgun (WGS) entry which is preliminary data.</text>
</comment>
<organism evidence="2 3">
    <name type="scientific">Acacia crassicarpa</name>
    <name type="common">northern wattle</name>
    <dbReference type="NCBI Taxonomy" id="499986"/>
    <lineage>
        <taxon>Eukaryota</taxon>
        <taxon>Viridiplantae</taxon>
        <taxon>Streptophyta</taxon>
        <taxon>Embryophyta</taxon>
        <taxon>Tracheophyta</taxon>
        <taxon>Spermatophyta</taxon>
        <taxon>Magnoliopsida</taxon>
        <taxon>eudicotyledons</taxon>
        <taxon>Gunneridae</taxon>
        <taxon>Pentapetalae</taxon>
        <taxon>rosids</taxon>
        <taxon>fabids</taxon>
        <taxon>Fabales</taxon>
        <taxon>Fabaceae</taxon>
        <taxon>Caesalpinioideae</taxon>
        <taxon>mimosoid clade</taxon>
        <taxon>Acacieae</taxon>
        <taxon>Acacia</taxon>
    </lineage>
</organism>
<gene>
    <name evidence="2" type="ORF">QN277_001130</name>
</gene>
<evidence type="ECO:0000256" key="1">
    <source>
        <dbReference type="SAM" id="SignalP"/>
    </source>
</evidence>
<sequence length="78" mass="8573">MKKAIVIAFLIWVSTIFLSLPSSTHARLVFERKPVTAPITTKPKPAVNCPPGSIYTRCLPRPVPAPAPCSPYVRNCKK</sequence>
<dbReference type="Proteomes" id="UP001293593">
    <property type="component" value="Unassembled WGS sequence"/>
</dbReference>